<sequence>MENEIINNYGFNGVKLVFESRNSTNYYQLGEFPKGCPWVSLNDNPISKFIAGKIPNLISALKGRCEFIYTEKKESTWYLHDLLDMKLYDDRDYFKVYTGGVPLLNPEPNKNLKTFNWDIPTDLKTFYTIHNGFGEIYDANFVRANEDIKLMAEMMNPILIPPSVKNYTCKPFHKGNSNTTVDRDHEVWEISGEIASFEFTYERMSEIDEE</sequence>
<protein>
    <submittedName>
        <fullName evidence="1">Uncharacterized protein</fullName>
    </submittedName>
</protein>
<evidence type="ECO:0000313" key="1">
    <source>
        <dbReference type="EMBL" id="MEN7550013.1"/>
    </source>
</evidence>
<gene>
    <name evidence="1" type="ORF">AAG747_18965</name>
</gene>
<organism evidence="1 2">
    <name type="scientific">Rapidithrix thailandica</name>
    <dbReference type="NCBI Taxonomy" id="413964"/>
    <lineage>
        <taxon>Bacteria</taxon>
        <taxon>Pseudomonadati</taxon>
        <taxon>Bacteroidota</taxon>
        <taxon>Cytophagia</taxon>
        <taxon>Cytophagales</taxon>
        <taxon>Flammeovirgaceae</taxon>
        <taxon>Rapidithrix</taxon>
    </lineage>
</organism>
<proteinExistence type="predicted"/>
<dbReference type="AlphaFoldDB" id="A0AAW9S810"/>
<dbReference type="EMBL" id="JBDKWZ010000011">
    <property type="protein sequence ID" value="MEN7550013.1"/>
    <property type="molecule type" value="Genomic_DNA"/>
</dbReference>
<accession>A0AAW9S810</accession>
<dbReference type="RefSeq" id="WP_346822790.1">
    <property type="nucleotide sequence ID" value="NZ_JBDKWZ010000011.1"/>
</dbReference>
<keyword evidence="2" id="KW-1185">Reference proteome</keyword>
<dbReference type="Proteomes" id="UP001403385">
    <property type="component" value="Unassembled WGS sequence"/>
</dbReference>
<evidence type="ECO:0000313" key="2">
    <source>
        <dbReference type="Proteomes" id="UP001403385"/>
    </source>
</evidence>
<reference evidence="1 2" key="1">
    <citation type="submission" date="2024-04" db="EMBL/GenBank/DDBJ databases">
        <title>Novel genus in family Flammeovirgaceae.</title>
        <authorList>
            <person name="Nguyen T.H."/>
            <person name="Vuong T.Q."/>
            <person name="Le H."/>
            <person name="Kim S.-G."/>
        </authorList>
    </citation>
    <scope>NUCLEOTIDE SEQUENCE [LARGE SCALE GENOMIC DNA]</scope>
    <source>
        <strain evidence="1 2">JCM 23209</strain>
    </source>
</reference>
<name>A0AAW9S810_9BACT</name>
<comment type="caution">
    <text evidence="1">The sequence shown here is derived from an EMBL/GenBank/DDBJ whole genome shotgun (WGS) entry which is preliminary data.</text>
</comment>